<reference evidence="1" key="1">
    <citation type="journal article" date="2020" name="Stud. Mycol.">
        <title>101 Dothideomycetes genomes: a test case for predicting lifestyles and emergence of pathogens.</title>
        <authorList>
            <person name="Haridas S."/>
            <person name="Albert R."/>
            <person name="Binder M."/>
            <person name="Bloem J."/>
            <person name="Labutti K."/>
            <person name="Salamov A."/>
            <person name="Andreopoulos B."/>
            <person name="Baker S."/>
            <person name="Barry K."/>
            <person name="Bills G."/>
            <person name="Bluhm B."/>
            <person name="Cannon C."/>
            <person name="Castanera R."/>
            <person name="Culley D."/>
            <person name="Daum C."/>
            <person name="Ezra D."/>
            <person name="Gonzalez J."/>
            <person name="Henrissat B."/>
            <person name="Kuo A."/>
            <person name="Liang C."/>
            <person name="Lipzen A."/>
            <person name="Lutzoni F."/>
            <person name="Magnuson J."/>
            <person name="Mondo S."/>
            <person name="Nolan M."/>
            <person name="Ohm R."/>
            <person name="Pangilinan J."/>
            <person name="Park H.-J."/>
            <person name="Ramirez L."/>
            <person name="Alfaro M."/>
            <person name="Sun H."/>
            <person name="Tritt A."/>
            <person name="Yoshinaga Y."/>
            <person name="Zwiers L.-H."/>
            <person name="Turgeon B."/>
            <person name="Goodwin S."/>
            <person name="Spatafora J."/>
            <person name="Crous P."/>
            <person name="Grigoriev I."/>
        </authorList>
    </citation>
    <scope>NUCLEOTIDE SEQUENCE</scope>
    <source>
        <strain evidence="1">CBS 675.92</strain>
    </source>
</reference>
<evidence type="ECO:0000313" key="2">
    <source>
        <dbReference type="Proteomes" id="UP000800035"/>
    </source>
</evidence>
<dbReference type="Proteomes" id="UP000800035">
    <property type="component" value="Unassembled WGS sequence"/>
</dbReference>
<name>A0A6A5TBL0_9PLEO</name>
<sequence length="154" mass="17614">MTTPSSLPPFPAHTKTTTRKILDSKRAIVTHAPSTHHPPPSHINKINPFLLPTCSNPKTYPCILSMHLPTYTHTYPHLTQARARTRTRTHYTQVTLLGAFEPAPVEALPLNRRIHPCQVNRDREKQEGLEHRRRPPSCTHRVCEECDSRNHGCR</sequence>
<accession>A0A6A5TBL0</accession>
<organism evidence="1 2">
    <name type="scientific">Byssothecium circinans</name>
    <dbReference type="NCBI Taxonomy" id="147558"/>
    <lineage>
        <taxon>Eukaryota</taxon>
        <taxon>Fungi</taxon>
        <taxon>Dikarya</taxon>
        <taxon>Ascomycota</taxon>
        <taxon>Pezizomycotina</taxon>
        <taxon>Dothideomycetes</taxon>
        <taxon>Pleosporomycetidae</taxon>
        <taxon>Pleosporales</taxon>
        <taxon>Massarineae</taxon>
        <taxon>Massarinaceae</taxon>
        <taxon>Byssothecium</taxon>
    </lineage>
</organism>
<evidence type="ECO:0000313" key="1">
    <source>
        <dbReference type="EMBL" id="KAF1950133.1"/>
    </source>
</evidence>
<protein>
    <submittedName>
        <fullName evidence="1">Uncharacterized protein</fullName>
    </submittedName>
</protein>
<dbReference type="AlphaFoldDB" id="A0A6A5TBL0"/>
<proteinExistence type="predicted"/>
<keyword evidence="2" id="KW-1185">Reference proteome</keyword>
<gene>
    <name evidence="1" type="ORF">CC80DRAFT_244653</name>
</gene>
<dbReference type="EMBL" id="ML977028">
    <property type="protein sequence ID" value="KAF1950133.1"/>
    <property type="molecule type" value="Genomic_DNA"/>
</dbReference>